<gene>
    <name evidence="1" type="ORF">GLYMA_04G059200</name>
</gene>
<name>A0A0R0K4G8_SOYBN</name>
<reference evidence="1 2" key="1">
    <citation type="journal article" date="2010" name="Nature">
        <title>Genome sequence of the palaeopolyploid soybean.</title>
        <authorList>
            <person name="Schmutz J."/>
            <person name="Cannon S.B."/>
            <person name="Schlueter J."/>
            <person name="Ma J."/>
            <person name="Mitros T."/>
            <person name="Nelson W."/>
            <person name="Hyten D.L."/>
            <person name="Song Q."/>
            <person name="Thelen J.J."/>
            <person name="Cheng J."/>
            <person name="Xu D."/>
            <person name="Hellsten U."/>
            <person name="May G.D."/>
            <person name="Yu Y."/>
            <person name="Sakurai T."/>
            <person name="Umezawa T."/>
            <person name="Bhattacharyya M.K."/>
            <person name="Sandhu D."/>
            <person name="Valliyodan B."/>
            <person name="Lindquist E."/>
            <person name="Peto M."/>
            <person name="Grant D."/>
            <person name="Shu S."/>
            <person name="Goodstein D."/>
            <person name="Barry K."/>
            <person name="Futrell-Griggs M."/>
            <person name="Abernathy B."/>
            <person name="Du J."/>
            <person name="Tian Z."/>
            <person name="Zhu L."/>
            <person name="Gill N."/>
            <person name="Joshi T."/>
            <person name="Libault M."/>
            <person name="Sethuraman A."/>
            <person name="Zhang X.-C."/>
            <person name="Shinozaki K."/>
            <person name="Nguyen H.T."/>
            <person name="Wing R.A."/>
            <person name="Cregan P."/>
            <person name="Specht J."/>
            <person name="Grimwood J."/>
            <person name="Rokhsar D."/>
            <person name="Stacey G."/>
            <person name="Shoemaker R.C."/>
            <person name="Jackson S.A."/>
        </authorList>
    </citation>
    <scope>NUCLEOTIDE SEQUENCE</scope>
    <source>
        <strain evidence="2">cv. Williams 82</strain>
        <tissue evidence="1">Callus</tissue>
    </source>
</reference>
<accession>A0A0R0K4G8</accession>
<dbReference type="EnsemblPlants" id="KRH61632">
    <property type="protein sequence ID" value="KRH61632"/>
    <property type="gene ID" value="GLYMA_04G059200"/>
</dbReference>
<evidence type="ECO:0000313" key="3">
    <source>
        <dbReference type="Proteomes" id="UP000008827"/>
    </source>
</evidence>
<dbReference type="AlphaFoldDB" id="A0A0R0K4G8"/>
<evidence type="ECO:0000313" key="2">
    <source>
        <dbReference type="EnsemblPlants" id="KRH61632"/>
    </source>
</evidence>
<evidence type="ECO:0000313" key="1">
    <source>
        <dbReference type="EMBL" id="KRH61632.1"/>
    </source>
</evidence>
<reference evidence="1" key="3">
    <citation type="submission" date="2018-07" db="EMBL/GenBank/DDBJ databases">
        <title>WGS assembly of Glycine max.</title>
        <authorList>
            <person name="Schmutz J."/>
            <person name="Cannon S."/>
            <person name="Schlueter J."/>
            <person name="Ma J."/>
            <person name="Mitros T."/>
            <person name="Nelson W."/>
            <person name="Hyten D."/>
            <person name="Song Q."/>
            <person name="Thelen J."/>
            <person name="Cheng J."/>
            <person name="Xu D."/>
            <person name="Hellsten U."/>
            <person name="May G."/>
            <person name="Yu Y."/>
            <person name="Sakurai T."/>
            <person name="Umezawa T."/>
            <person name="Bhattacharyya M."/>
            <person name="Sandhu D."/>
            <person name="Valliyodan B."/>
            <person name="Lindquist E."/>
            <person name="Peto M."/>
            <person name="Grant D."/>
            <person name="Shu S."/>
            <person name="Goodstein D."/>
            <person name="Barry K."/>
            <person name="Futrell-Griggs M."/>
            <person name="Abernathy B."/>
            <person name="Du J."/>
            <person name="Tian Z."/>
            <person name="Zhu L."/>
            <person name="Gill N."/>
            <person name="Joshi T."/>
            <person name="Libault M."/>
            <person name="Sethuraman A."/>
            <person name="Zhang X."/>
            <person name="Shinozaki K."/>
            <person name="Nguyen H."/>
            <person name="Wing R."/>
            <person name="Cregan P."/>
            <person name="Specht J."/>
            <person name="Grimwood J."/>
            <person name="Rokhsar D."/>
            <person name="Stacey G."/>
            <person name="Shoemaker R."/>
            <person name="Jackson S."/>
        </authorList>
    </citation>
    <scope>NUCLEOTIDE SEQUENCE</scope>
    <source>
        <tissue evidence="1">Callus</tissue>
    </source>
</reference>
<dbReference type="Proteomes" id="UP000008827">
    <property type="component" value="Chromosome 4"/>
</dbReference>
<keyword evidence="3" id="KW-1185">Reference proteome</keyword>
<dbReference type="InParanoid" id="A0A0R0K4G8"/>
<reference evidence="2" key="2">
    <citation type="submission" date="2018-02" db="UniProtKB">
        <authorList>
            <consortium name="EnsemblPlants"/>
        </authorList>
    </citation>
    <scope>IDENTIFICATION</scope>
    <source>
        <strain evidence="2">Williams 82</strain>
    </source>
</reference>
<organism evidence="1">
    <name type="scientific">Glycine max</name>
    <name type="common">Soybean</name>
    <name type="synonym">Glycine hispida</name>
    <dbReference type="NCBI Taxonomy" id="3847"/>
    <lineage>
        <taxon>Eukaryota</taxon>
        <taxon>Viridiplantae</taxon>
        <taxon>Streptophyta</taxon>
        <taxon>Embryophyta</taxon>
        <taxon>Tracheophyta</taxon>
        <taxon>Spermatophyta</taxon>
        <taxon>Magnoliopsida</taxon>
        <taxon>eudicotyledons</taxon>
        <taxon>Gunneridae</taxon>
        <taxon>Pentapetalae</taxon>
        <taxon>rosids</taxon>
        <taxon>fabids</taxon>
        <taxon>Fabales</taxon>
        <taxon>Fabaceae</taxon>
        <taxon>Papilionoideae</taxon>
        <taxon>50 kb inversion clade</taxon>
        <taxon>NPAAA clade</taxon>
        <taxon>indigoferoid/millettioid clade</taxon>
        <taxon>Phaseoleae</taxon>
        <taxon>Glycine</taxon>
        <taxon>Glycine subgen. Soja</taxon>
    </lineage>
</organism>
<protein>
    <submittedName>
        <fullName evidence="1 2">Uncharacterized protein</fullName>
    </submittedName>
</protein>
<sequence>MGSTEAKTCWCMREEKKNAQDWKFDERERRNSWEREMPNRLDSCQEKTGGENWRMISLMTRKIICGKGWNMRGYLRI</sequence>
<dbReference type="EMBL" id="CM000837">
    <property type="protein sequence ID" value="KRH61632.1"/>
    <property type="molecule type" value="Genomic_DNA"/>
</dbReference>
<proteinExistence type="predicted"/>
<dbReference type="Gramene" id="KRH61632">
    <property type="protein sequence ID" value="KRH61632"/>
    <property type="gene ID" value="GLYMA_04G059200"/>
</dbReference>